<dbReference type="Proteomes" id="UP000767446">
    <property type="component" value="Unassembled WGS sequence"/>
</dbReference>
<name>A0A941GTK6_9CHRO</name>
<proteinExistence type="predicted"/>
<accession>A0A941GTK6</accession>
<reference evidence="1" key="1">
    <citation type="submission" date="2021-02" db="EMBL/GenBank/DDBJ databases">
        <title>Metagenome analyses of Stigonema ocellatum DSM 106950, Chlorogloea purpurea SAG 13.99 and Gomphosphaeria aponina DSM 107014.</title>
        <authorList>
            <person name="Marter P."/>
            <person name="Huang S."/>
        </authorList>
    </citation>
    <scope>NUCLEOTIDE SEQUENCE</scope>
    <source>
        <strain evidence="1">JP213</strain>
    </source>
</reference>
<evidence type="ECO:0000313" key="2">
    <source>
        <dbReference type="Proteomes" id="UP000767446"/>
    </source>
</evidence>
<sequence>MQPWGWDTVAAVSSIFGNSSIKCRFAKNLTNGHNKLVTIAEGRSAIGRSAIGRRKTLTIIKF</sequence>
<dbReference type="EMBL" id="JADQBC010000009">
    <property type="protein sequence ID" value="MBR8826698.1"/>
    <property type="molecule type" value="Genomic_DNA"/>
</dbReference>
<protein>
    <submittedName>
        <fullName evidence="1">Uncharacterized protein</fullName>
    </submittedName>
</protein>
<dbReference type="AlphaFoldDB" id="A0A941GTK6"/>
<evidence type="ECO:0000313" key="1">
    <source>
        <dbReference type="EMBL" id="MBR8826698.1"/>
    </source>
</evidence>
<organism evidence="1 2">
    <name type="scientific">Gomphosphaeria aponina SAG 52.96 = DSM 107014</name>
    <dbReference type="NCBI Taxonomy" id="1521640"/>
    <lineage>
        <taxon>Bacteria</taxon>
        <taxon>Bacillati</taxon>
        <taxon>Cyanobacteriota</taxon>
        <taxon>Cyanophyceae</taxon>
        <taxon>Oscillatoriophycideae</taxon>
        <taxon>Chroococcales</taxon>
        <taxon>Gomphosphaeriaceae</taxon>
        <taxon>Gomphosphaeria</taxon>
    </lineage>
</organism>
<gene>
    <name evidence="1" type="ORF">DSM107014_02140</name>
</gene>
<comment type="caution">
    <text evidence="1">The sequence shown here is derived from an EMBL/GenBank/DDBJ whole genome shotgun (WGS) entry which is preliminary data.</text>
</comment>